<dbReference type="Pfam" id="PF06940">
    <property type="entry name" value="DUF1287"/>
    <property type="match status" value="1"/>
</dbReference>
<accession>A0ABT0GZH5</accession>
<keyword evidence="2" id="KW-1185">Reference proteome</keyword>
<comment type="caution">
    <text evidence="1">The sequence shown here is derived from an EMBL/GenBank/DDBJ whole genome shotgun (WGS) entry which is preliminary data.</text>
</comment>
<gene>
    <name evidence="1" type="ORF">M0H32_21930</name>
</gene>
<dbReference type="RefSeq" id="WP_248157659.1">
    <property type="nucleotide sequence ID" value="NZ_JALNMJ010000019.1"/>
</dbReference>
<dbReference type="InterPro" id="IPR009706">
    <property type="entry name" value="DUF1287"/>
</dbReference>
<protein>
    <submittedName>
        <fullName evidence="1">DUF1287 domain-containing protein</fullName>
    </submittedName>
</protein>
<dbReference type="EMBL" id="JALNMJ010000019">
    <property type="protein sequence ID" value="MCK7614839.1"/>
    <property type="molecule type" value="Genomic_DNA"/>
</dbReference>
<evidence type="ECO:0000313" key="1">
    <source>
        <dbReference type="EMBL" id="MCK7614839.1"/>
    </source>
</evidence>
<name>A0ABT0GZH5_9HYPH</name>
<proteinExistence type="predicted"/>
<sequence length="207" mass="23243">MDRRSFLFGTGLVAASLPLVRAASAEKVWQTPQPWAEKLISAAESQIGVTLIYDPAYTGLGFPNGDVPRERGVCTDVIVRAYRDAFGFDLQREVNADMKAHFSRYPKIWGLKGPDRNIDHRRVPNLQTFFERRNAALPVSDRAGDYVPGDLVSQMLPGNLPHIAIVTHRRSADGERPMLVHNIGAGTRLEDRLFDFKITSHYRFQPA</sequence>
<organism evidence="1 2">
    <name type="scientific">Roseibium sediminicola</name>
    <dbReference type="NCBI Taxonomy" id="2933272"/>
    <lineage>
        <taxon>Bacteria</taxon>
        <taxon>Pseudomonadati</taxon>
        <taxon>Pseudomonadota</taxon>
        <taxon>Alphaproteobacteria</taxon>
        <taxon>Hyphomicrobiales</taxon>
        <taxon>Stappiaceae</taxon>
        <taxon>Roseibium</taxon>
    </lineage>
</organism>
<reference evidence="1" key="1">
    <citation type="submission" date="2022-04" db="EMBL/GenBank/DDBJ databases">
        <title>Roseibium sp. CAU 1639 isolated from mud.</title>
        <authorList>
            <person name="Kim W."/>
        </authorList>
    </citation>
    <scope>NUCLEOTIDE SEQUENCE</scope>
    <source>
        <strain evidence="1">CAU 1639</strain>
    </source>
</reference>
<dbReference type="PIRSF" id="PIRSF011444">
    <property type="entry name" value="DUF1287"/>
    <property type="match status" value="1"/>
</dbReference>
<evidence type="ECO:0000313" key="2">
    <source>
        <dbReference type="Proteomes" id="UP001431221"/>
    </source>
</evidence>
<dbReference type="Proteomes" id="UP001431221">
    <property type="component" value="Unassembled WGS sequence"/>
</dbReference>